<reference evidence="20" key="1">
    <citation type="submission" date="2016-10" db="EMBL/GenBank/DDBJ databases">
        <authorList>
            <person name="Varghese N."/>
            <person name="Submissions S."/>
        </authorList>
    </citation>
    <scope>NUCLEOTIDE SEQUENCE [LARGE SCALE GENOMIC DNA]</scope>
    <source>
        <strain evidence="20">DSM 18579</strain>
    </source>
</reference>
<evidence type="ECO:0000259" key="18">
    <source>
        <dbReference type="PROSITE" id="PS51217"/>
    </source>
</evidence>
<dbReference type="HAMAP" id="MF_01485">
    <property type="entry name" value="RecB"/>
    <property type="match status" value="1"/>
</dbReference>
<dbReference type="GO" id="GO:0008854">
    <property type="term" value="F:exodeoxyribonuclease V activity"/>
    <property type="evidence" value="ECO:0007669"/>
    <property type="project" value="UniProtKB-EC"/>
</dbReference>
<keyword evidence="6 15" id="KW-0347">Helicase</keyword>
<keyword evidence="10 15" id="KW-0238">DNA-binding</keyword>
<comment type="catalytic activity">
    <reaction evidence="14 15">
        <text>ATP + H2O = ADP + phosphate + H(+)</text>
        <dbReference type="Rhea" id="RHEA:13065"/>
        <dbReference type="ChEBI" id="CHEBI:15377"/>
        <dbReference type="ChEBI" id="CHEBI:15378"/>
        <dbReference type="ChEBI" id="CHEBI:30616"/>
        <dbReference type="ChEBI" id="CHEBI:43474"/>
        <dbReference type="ChEBI" id="CHEBI:456216"/>
        <dbReference type="EC" id="5.6.2.4"/>
    </reaction>
</comment>
<dbReference type="InterPro" id="IPR014017">
    <property type="entry name" value="DNA_helicase_UvrD-like_C"/>
</dbReference>
<comment type="domain">
    <text evidence="15">The N-terminal DNA-binding domain is a ssDNA-dependent ATPase and has ATP-dependent 3'-5' helicase function. This domain interacts with RecC.</text>
</comment>
<dbReference type="Proteomes" id="UP000242642">
    <property type="component" value="Unassembled WGS sequence"/>
</dbReference>
<evidence type="ECO:0000256" key="1">
    <source>
        <dbReference type="ARBA" id="ARBA00022722"/>
    </source>
</evidence>
<evidence type="ECO:0000256" key="3">
    <source>
        <dbReference type="ARBA" id="ARBA00022741"/>
    </source>
</evidence>
<dbReference type="GO" id="GO:0005524">
    <property type="term" value="F:ATP binding"/>
    <property type="evidence" value="ECO:0007669"/>
    <property type="project" value="UniProtKB-UniRule"/>
</dbReference>
<evidence type="ECO:0000313" key="20">
    <source>
        <dbReference type="Proteomes" id="UP000242642"/>
    </source>
</evidence>
<dbReference type="InterPro" id="IPR000212">
    <property type="entry name" value="DNA_helicase_UvrD/REP"/>
</dbReference>
<comment type="catalytic activity">
    <reaction evidence="13 15">
        <text>Couples ATP hydrolysis with the unwinding of duplex DNA by translocating in the 3'-5' direction.</text>
        <dbReference type="EC" id="5.6.2.4"/>
    </reaction>
</comment>
<feature type="domain" description="UvrD-like helicase ATP-binding" evidence="17">
    <location>
        <begin position="11"/>
        <end position="498"/>
    </location>
</feature>
<keyword evidence="11 15" id="KW-0234">DNA repair</keyword>
<dbReference type="GO" id="GO:0003677">
    <property type="term" value="F:DNA binding"/>
    <property type="evidence" value="ECO:0007669"/>
    <property type="project" value="UniProtKB-UniRule"/>
</dbReference>
<evidence type="ECO:0000256" key="8">
    <source>
        <dbReference type="ARBA" id="ARBA00022840"/>
    </source>
</evidence>
<feature type="binding site" evidence="15">
    <location>
        <position position="1170"/>
    </location>
    <ligand>
        <name>Mg(2+)</name>
        <dbReference type="ChEBI" id="CHEBI:18420"/>
    </ligand>
</feature>
<keyword evidence="12 15" id="KW-0413">Isomerase</keyword>
<comment type="subunit">
    <text evidence="15">Heterotrimer of RecB, RecC and RecD. All subunits contribute to DNA-binding. Interacts with RecA.</text>
</comment>
<feature type="binding site" evidence="15">
    <location>
        <position position="1029"/>
    </location>
    <ligand>
        <name>Mg(2+)</name>
        <dbReference type="ChEBI" id="CHEBI:18420"/>
    </ligand>
</feature>
<dbReference type="Gene3D" id="1.10.486.10">
    <property type="entry name" value="PCRA, domain 4"/>
    <property type="match status" value="1"/>
</dbReference>
<evidence type="ECO:0000256" key="6">
    <source>
        <dbReference type="ARBA" id="ARBA00022806"/>
    </source>
</evidence>
<dbReference type="NCBIfam" id="TIGR00609">
    <property type="entry name" value="recB"/>
    <property type="match status" value="1"/>
</dbReference>
<accession>A0A1I0CHM9</accession>
<dbReference type="InterPro" id="IPR014016">
    <property type="entry name" value="UvrD-like_ATP-bd"/>
</dbReference>
<dbReference type="InterPro" id="IPR011604">
    <property type="entry name" value="PDDEXK-like_dom_sf"/>
</dbReference>
<evidence type="ECO:0000256" key="2">
    <source>
        <dbReference type="ARBA" id="ARBA00022723"/>
    </source>
</evidence>
<feature type="domain" description="UvrD-like helicase C-terminal" evidence="18">
    <location>
        <begin position="528"/>
        <end position="795"/>
    </location>
</feature>
<keyword evidence="2 15" id="KW-0479">Metal-binding</keyword>
<dbReference type="Pfam" id="PF00580">
    <property type="entry name" value="UvrD-helicase"/>
    <property type="match status" value="1"/>
</dbReference>
<evidence type="ECO:0000256" key="5">
    <source>
        <dbReference type="ARBA" id="ARBA00022801"/>
    </source>
</evidence>
<evidence type="ECO:0000256" key="12">
    <source>
        <dbReference type="ARBA" id="ARBA00023235"/>
    </source>
</evidence>
<comment type="domain">
    <text evidence="15">The C-terminal domain has nuclease activity and interacts with RecD. It interacts with RecA, facilitating its loading onto ssDNA.</text>
</comment>
<dbReference type="RefSeq" id="WP_093319495.1">
    <property type="nucleotide sequence ID" value="NZ_FOHV01000011.1"/>
</dbReference>
<keyword evidence="5 15" id="KW-0378">Hydrolase</keyword>
<evidence type="ECO:0000256" key="4">
    <source>
        <dbReference type="ARBA" id="ARBA00022763"/>
    </source>
</evidence>
<dbReference type="GO" id="GO:0043138">
    <property type="term" value="F:3'-5' DNA helicase activity"/>
    <property type="evidence" value="ECO:0007669"/>
    <property type="project" value="UniProtKB-UniRule"/>
</dbReference>
<keyword evidence="8 15" id="KW-0067">ATP-binding</keyword>
<protein>
    <recommendedName>
        <fullName evidence="15">RecBCD enzyme subunit RecB</fullName>
        <ecNumber evidence="15">3.1.11.5</ecNumber>
        <ecNumber evidence="15">5.6.2.4</ecNumber>
    </recommendedName>
    <alternativeName>
        <fullName evidence="15">DNA 3'-5' helicase subunit RecB</fullName>
    </alternativeName>
    <alternativeName>
        <fullName evidence="15">Exonuclease V subunit RecB</fullName>
        <shortName evidence="15">ExoV subunit RecB</shortName>
    </alternativeName>
    <alternativeName>
        <fullName evidence="15">Helicase/nuclease RecBCD subunit RecB</fullName>
    </alternativeName>
</protein>
<feature type="region of interest" description="Nuclease activity, interacts with RecD and RecA" evidence="15">
    <location>
        <begin position="962"/>
        <end position="1273"/>
    </location>
</feature>
<evidence type="ECO:0000256" key="14">
    <source>
        <dbReference type="ARBA" id="ARBA00048988"/>
    </source>
</evidence>
<dbReference type="SUPFAM" id="SSF52540">
    <property type="entry name" value="P-loop containing nucleoside triphosphate hydrolases"/>
    <property type="match status" value="1"/>
</dbReference>
<proteinExistence type="inferred from homology"/>
<feature type="binding site" evidence="16">
    <location>
        <begin position="32"/>
        <end position="39"/>
    </location>
    <ligand>
        <name>ATP</name>
        <dbReference type="ChEBI" id="CHEBI:30616"/>
    </ligand>
</feature>
<dbReference type="PANTHER" id="PTHR11070:SF23">
    <property type="entry name" value="RECBCD ENZYME SUBUNIT RECB"/>
    <property type="match status" value="1"/>
</dbReference>
<dbReference type="EC" id="5.6.2.4" evidence="15"/>
<dbReference type="InterPro" id="IPR011335">
    <property type="entry name" value="Restrct_endonuc-II-like"/>
</dbReference>
<dbReference type="Pfam" id="PF12705">
    <property type="entry name" value="PDDEXK_1"/>
    <property type="match status" value="1"/>
</dbReference>
<dbReference type="GO" id="GO:0016887">
    <property type="term" value="F:ATP hydrolysis activity"/>
    <property type="evidence" value="ECO:0007669"/>
    <property type="project" value="RHEA"/>
</dbReference>
<sequence>MTKSSGLDEKQITMLTLEPFKMPLDGTILIEASAGTGKTYTISLLYLRLLLGIRNENVFSEPLTVEQILVVTFTKAATEELRERIRLNIHELRVTCIRFLANPELVKFSRLFPLIELLDQHKLINTAIERLLLAEQEMDKAAIYTIHGFCQRALSGLAIESGSPFDFELKENNYHMLEQASVDFWRKYCYQMPLYLHKKILSFYATPHDLKNAIIQYLEGDLPVFSDDLISNRTNIIKLSELDKLTTVEQKISYLIALCEQMQIKIAKFKTDWLAAMNDSNSALTRLLSDLSCLHQGVYKPTKIEPIVNKITQWATSTLPDLTFLDEVSLFSQSYLKAKTTKGNKTPSMDLFEEVDKLQEEVDFQIIKSNFLKIAIFEMRTLLQQDKNKKGVLTFNDLISRLDDAFKTDENHHLVKTLQHEFPVALIDEFQDTDPAQYRIFSTLYRTNYHSLHESLLLLIGDPKQAIYGFRGADIHTYMRAKSEAKRHYTLDTNYRSSVSVISSINQLFDYSENPFMYEQIPFYRVNAAKVNEGLGFIVEGKQEAGLNIMRPELDGTLSLVEYKHFMAQALAKKVANWLMLAQNNLAYFQTKSEKKTLQVEDITVIVRSKSEAALIQDALKLYDINSVYLSANESVFSTDLALDLLRLLKAAYEPQNERLIRESLGTILFQMTALELYELQENEQLWENKLYQFQVYQQKWQQYGVMAFLRDVLIENRLSEKWYSSGQGERMLMDFMHLSELLQKAESEFESQHELIKWFGEQIEMPTVESQEAQLRLESDKHVIKIVSIHKSKGLEYPIVLHPFALMYQAPKAQLDFMDETINERVLDIAGIRKDDIKLQAEKSRLSEDIRLSYVALTRAVYHCVIGFSPVREKSNSKSTITHRTSVGSLLVKEDELANDIDFYNVISNIANQTKDGLNSISVEKLTDTDDTYDNSLIKTNNNEQLKSFEAEKFTRTVLDNWTMSSYSHLSTRQKQLLSTPQVAKRDDKIQELLQTKMLKTNIQNVDGDAIKDIYHFPKGAFAGIFLHGILEHPEQYLSADKIQKEYAWRTALERFSIHLNINPLSDDNNELGQWQQVLEDWLYRLYYHELPFANVRLSNIPYEMQSRELHFHLNMPNPLTANQLNKTIQEYDSLSAQADLLTFDTVQGMLQGFIDLVFMHDDKYYIIDYKSNHLGYAFDAYTQANMQLAMIEHRYDLQYQIYTLALHRYLKQRLPNYAYDTHMGGVFYLFIRAAGDVPEEGADTQYLNDLQPGVFYTKPDYKLILELDELF</sequence>
<comment type="cofactor">
    <cofactor evidence="15">
        <name>Mg(2+)</name>
        <dbReference type="ChEBI" id="CHEBI:18420"/>
    </cofactor>
    <text evidence="15">Binds 1 Mg(2+) ion per subunit.</text>
</comment>
<keyword evidence="4 15" id="KW-0227">DNA damage</keyword>
<keyword evidence="9 15" id="KW-0460">Magnesium</keyword>
<name>A0A1I0CHM9_9GAMM</name>
<dbReference type="Gene3D" id="1.10.3170.10">
    <property type="entry name" value="Recbcd, chain B, domain 2"/>
    <property type="match status" value="1"/>
</dbReference>
<evidence type="ECO:0000256" key="16">
    <source>
        <dbReference type="PROSITE-ProRule" id="PRU00560"/>
    </source>
</evidence>
<evidence type="ECO:0000256" key="7">
    <source>
        <dbReference type="ARBA" id="ARBA00022839"/>
    </source>
</evidence>
<dbReference type="GO" id="GO:0009338">
    <property type="term" value="C:exodeoxyribonuclease V complex"/>
    <property type="evidence" value="ECO:0007669"/>
    <property type="project" value="TreeGrafter"/>
</dbReference>
<dbReference type="Pfam" id="PF13361">
    <property type="entry name" value="UvrD_C"/>
    <property type="match status" value="1"/>
</dbReference>
<keyword evidence="3 15" id="KW-0547">Nucleotide-binding</keyword>
<dbReference type="Gene3D" id="3.90.320.10">
    <property type="match status" value="1"/>
</dbReference>
<feature type="region of interest" description="DNA-binding and helicase activity, interacts with RecC" evidence="15">
    <location>
        <begin position="1"/>
        <end position="915"/>
    </location>
</feature>
<keyword evidence="20" id="KW-1185">Reference proteome</keyword>
<dbReference type="OrthoDB" id="9810135at2"/>
<evidence type="ECO:0000256" key="13">
    <source>
        <dbReference type="ARBA" id="ARBA00034617"/>
    </source>
</evidence>
<dbReference type="PROSITE" id="PS51198">
    <property type="entry name" value="UVRD_HELICASE_ATP_BIND"/>
    <property type="match status" value="1"/>
</dbReference>
<feature type="binding site" evidence="15">
    <location>
        <position position="1157"/>
    </location>
    <ligand>
        <name>Mg(2+)</name>
        <dbReference type="ChEBI" id="CHEBI:18420"/>
    </ligand>
</feature>
<comment type="miscellaneous">
    <text evidence="15">In the RecBCD complex, RecB has a slow 3'-5' helicase, an exonuclease activity and loads RecA onto ssDNA, RecD has a fast 5'-3' helicase activity, while RecC stimulates the ATPase and processivity of the RecB helicase and contributes to recognition of the Chi site.</text>
</comment>
<dbReference type="InterPro" id="IPR038726">
    <property type="entry name" value="PDDEXK_AddAB-type"/>
</dbReference>
<dbReference type="GO" id="GO:0005829">
    <property type="term" value="C:cytosol"/>
    <property type="evidence" value="ECO:0007669"/>
    <property type="project" value="TreeGrafter"/>
</dbReference>
<dbReference type="GO" id="GO:0000724">
    <property type="term" value="P:double-strand break repair via homologous recombination"/>
    <property type="evidence" value="ECO:0007669"/>
    <property type="project" value="UniProtKB-UniRule"/>
</dbReference>
<dbReference type="SUPFAM" id="SSF52980">
    <property type="entry name" value="Restriction endonuclease-like"/>
    <property type="match status" value="1"/>
</dbReference>
<comment type="function">
    <text evidence="15">A helicase/nuclease that prepares dsDNA breaks (DSB) for recombinational DNA repair. Binds to DSBs and unwinds DNA via a highly rapid and processive ATP-dependent bidirectional helicase activity. Unwinds dsDNA until it encounters a Chi (crossover hotspot instigator) sequence from the 3' direction. Cuts ssDNA a few nucleotides 3' to the Chi site. The properties and activities of the enzyme are changed at Chi. The Chi-altered holoenzyme produces a long 3'-ssDNA overhang and facilitates RecA-binding to the ssDNA for homologous DNA recombination and repair. Holoenzyme degrades any linearized DNA that is unable to undergo homologous recombination. In the holoenzyme this subunit contributes ATPase, 3'-5' helicase, exonuclease activity and loads RecA onto ssDNA.</text>
</comment>
<comment type="catalytic activity">
    <reaction evidence="15">
        <text>Exonucleolytic cleavage (in the presence of ATP) in either 5'- to 3'- or 3'- to 5'-direction to yield 5'-phosphooligonucleotides.</text>
        <dbReference type="EC" id="3.1.11.5"/>
    </reaction>
</comment>
<dbReference type="GO" id="GO:0000287">
    <property type="term" value="F:magnesium ion binding"/>
    <property type="evidence" value="ECO:0007669"/>
    <property type="project" value="UniProtKB-UniRule"/>
</dbReference>
<gene>
    <name evidence="15" type="primary">recB</name>
    <name evidence="19" type="ORF">SAMN02583745_01613</name>
</gene>
<dbReference type="InterPro" id="IPR004586">
    <property type="entry name" value="RecB"/>
</dbReference>
<evidence type="ECO:0000256" key="10">
    <source>
        <dbReference type="ARBA" id="ARBA00023125"/>
    </source>
</evidence>
<evidence type="ECO:0000256" key="9">
    <source>
        <dbReference type="ARBA" id="ARBA00022842"/>
    </source>
</evidence>
<keyword evidence="7 15" id="KW-0269">Exonuclease</keyword>
<dbReference type="STRING" id="1123402.SAMN02583745_01613"/>
<keyword evidence="1 15" id="KW-0540">Nuclease</keyword>
<dbReference type="Gene3D" id="3.40.50.300">
    <property type="entry name" value="P-loop containing nucleotide triphosphate hydrolases"/>
    <property type="match status" value="2"/>
</dbReference>
<dbReference type="CDD" id="cd22352">
    <property type="entry name" value="RecB_C-like"/>
    <property type="match status" value="1"/>
</dbReference>
<comment type="similarity">
    <text evidence="15">Belongs to the helicase family. UvrD subfamily.</text>
</comment>
<feature type="active site" description="For nuclease activity" evidence="15">
    <location>
        <position position="1170"/>
    </location>
</feature>
<evidence type="ECO:0000259" key="17">
    <source>
        <dbReference type="PROSITE" id="PS51198"/>
    </source>
</evidence>
<evidence type="ECO:0000256" key="11">
    <source>
        <dbReference type="ARBA" id="ARBA00023204"/>
    </source>
</evidence>
<evidence type="ECO:0000313" key="19">
    <source>
        <dbReference type="EMBL" id="SET19029.1"/>
    </source>
</evidence>
<dbReference type="EMBL" id="FOHV01000011">
    <property type="protein sequence ID" value="SET19029.1"/>
    <property type="molecule type" value="Genomic_DNA"/>
</dbReference>
<dbReference type="AlphaFoldDB" id="A0A1I0CHM9"/>
<dbReference type="PROSITE" id="PS51217">
    <property type="entry name" value="UVRD_HELICASE_CTER"/>
    <property type="match status" value="1"/>
</dbReference>
<evidence type="ECO:0000256" key="15">
    <source>
        <dbReference type="HAMAP-Rule" id="MF_01485"/>
    </source>
</evidence>
<organism evidence="19 20">
    <name type="scientific">Thorsellia anophelis DSM 18579</name>
    <dbReference type="NCBI Taxonomy" id="1123402"/>
    <lineage>
        <taxon>Bacteria</taxon>
        <taxon>Pseudomonadati</taxon>
        <taxon>Pseudomonadota</taxon>
        <taxon>Gammaproteobacteria</taxon>
        <taxon>Enterobacterales</taxon>
        <taxon>Thorselliaceae</taxon>
        <taxon>Thorsellia</taxon>
    </lineage>
</organism>
<dbReference type="EC" id="3.1.11.5" evidence="15"/>
<dbReference type="PANTHER" id="PTHR11070">
    <property type="entry name" value="UVRD / RECB / PCRA DNA HELICASE FAMILY MEMBER"/>
    <property type="match status" value="1"/>
</dbReference>
<dbReference type="InterPro" id="IPR027417">
    <property type="entry name" value="P-loop_NTPase"/>
</dbReference>